<dbReference type="CDD" id="cd00143">
    <property type="entry name" value="PP2Cc"/>
    <property type="match status" value="1"/>
</dbReference>
<evidence type="ECO:0000313" key="12">
    <source>
        <dbReference type="Proteomes" id="UP001158576"/>
    </source>
</evidence>
<organism evidence="11 12">
    <name type="scientific">Oikopleura dioica</name>
    <name type="common">Tunicate</name>
    <dbReference type="NCBI Taxonomy" id="34765"/>
    <lineage>
        <taxon>Eukaryota</taxon>
        <taxon>Metazoa</taxon>
        <taxon>Chordata</taxon>
        <taxon>Tunicata</taxon>
        <taxon>Appendicularia</taxon>
        <taxon>Copelata</taxon>
        <taxon>Oikopleuridae</taxon>
        <taxon>Oikopleura</taxon>
    </lineage>
</organism>
<dbReference type="PANTHER" id="PTHR13832:SF565">
    <property type="entry name" value="AT28366P-RELATED"/>
    <property type="match status" value="1"/>
</dbReference>
<comment type="cofactor">
    <cofactor evidence="2">
        <name>Mg(2+)</name>
        <dbReference type="ChEBI" id="CHEBI:18420"/>
    </cofactor>
</comment>
<gene>
    <name evidence="11" type="ORF">OKIOD_LOCUS3682</name>
</gene>
<dbReference type="InterPro" id="IPR036457">
    <property type="entry name" value="PPM-type-like_dom_sf"/>
</dbReference>
<keyword evidence="7 9" id="KW-0904">Protein phosphatase</keyword>
<protein>
    <recommendedName>
        <fullName evidence="4">protein-serine/threonine phosphatase</fullName>
        <ecNumber evidence="4">3.1.3.16</ecNumber>
    </recommendedName>
</protein>
<evidence type="ECO:0000256" key="4">
    <source>
        <dbReference type="ARBA" id="ARBA00013081"/>
    </source>
</evidence>
<dbReference type="InterPro" id="IPR000222">
    <property type="entry name" value="PP2C_BS"/>
</dbReference>
<keyword evidence="6 9" id="KW-0378">Hydrolase</keyword>
<evidence type="ECO:0000256" key="9">
    <source>
        <dbReference type="RuleBase" id="RU003465"/>
    </source>
</evidence>
<evidence type="ECO:0000313" key="11">
    <source>
        <dbReference type="EMBL" id="CAG5089202.1"/>
    </source>
</evidence>
<evidence type="ECO:0000256" key="5">
    <source>
        <dbReference type="ARBA" id="ARBA00022723"/>
    </source>
</evidence>
<dbReference type="InterPro" id="IPR001932">
    <property type="entry name" value="PPM-type_phosphatase-like_dom"/>
</dbReference>
<dbReference type="PROSITE" id="PS01032">
    <property type="entry name" value="PPM_1"/>
    <property type="match status" value="1"/>
</dbReference>
<evidence type="ECO:0000256" key="1">
    <source>
        <dbReference type="ARBA" id="ARBA00001936"/>
    </source>
</evidence>
<dbReference type="PROSITE" id="PS51746">
    <property type="entry name" value="PPM_2"/>
    <property type="match status" value="1"/>
</dbReference>
<dbReference type="EMBL" id="OU015568">
    <property type="protein sequence ID" value="CAG5089202.1"/>
    <property type="molecule type" value="Genomic_DNA"/>
</dbReference>
<dbReference type="SUPFAM" id="SSF81606">
    <property type="entry name" value="PP2C-like"/>
    <property type="match status" value="2"/>
</dbReference>
<dbReference type="EC" id="3.1.3.16" evidence="4"/>
<comment type="similarity">
    <text evidence="3 9">Belongs to the PP2C family.</text>
</comment>
<comment type="cofactor">
    <cofactor evidence="1">
        <name>Mn(2+)</name>
        <dbReference type="ChEBI" id="CHEBI:29035"/>
    </cofactor>
</comment>
<reference evidence="11 12" key="1">
    <citation type="submission" date="2021-04" db="EMBL/GenBank/DDBJ databases">
        <authorList>
            <person name="Bliznina A."/>
        </authorList>
    </citation>
    <scope>NUCLEOTIDE SEQUENCE [LARGE SCALE GENOMIC DNA]</scope>
</reference>
<dbReference type="Gene3D" id="3.60.40.10">
    <property type="entry name" value="PPM-type phosphatase domain"/>
    <property type="match status" value="2"/>
</dbReference>
<evidence type="ECO:0000256" key="6">
    <source>
        <dbReference type="ARBA" id="ARBA00022801"/>
    </source>
</evidence>
<evidence type="ECO:0000256" key="2">
    <source>
        <dbReference type="ARBA" id="ARBA00001946"/>
    </source>
</evidence>
<dbReference type="InterPro" id="IPR015655">
    <property type="entry name" value="PP2C"/>
</dbReference>
<accession>A0ABN7S381</accession>
<proteinExistence type="inferred from homology"/>
<dbReference type="SMART" id="SM00332">
    <property type="entry name" value="PP2Cc"/>
    <property type="match status" value="1"/>
</dbReference>
<dbReference type="Proteomes" id="UP001158576">
    <property type="component" value="Chromosome PAR"/>
</dbReference>
<sequence>MKSDEITNRIKQRRRSSLVERGLTEQTKQWAGSAVAARLSHFDGKSPKAKLPEHRITMEDADLCVPKLPPPLEEWSLFAVFDGHGGDETANRAAEKDKEQLEQPVSCLPDVHYFERSSEDEYIVMACDGVYDVVSNDELVVLVRSKFAEKESIVETVEEIVDVCLNRGSIDNMTIILIAFETVFNKDIDAVENDIEPDDAS</sequence>
<evidence type="ECO:0000256" key="3">
    <source>
        <dbReference type="ARBA" id="ARBA00006702"/>
    </source>
</evidence>
<feature type="domain" description="PPM-type phosphatase" evidence="10">
    <location>
        <begin position="1"/>
        <end position="180"/>
    </location>
</feature>
<name>A0ABN7S381_OIKDI</name>
<evidence type="ECO:0000259" key="10">
    <source>
        <dbReference type="PROSITE" id="PS51746"/>
    </source>
</evidence>
<keyword evidence="5" id="KW-0479">Metal-binding</keyword>
<keyword evidence="8" id="KW-0464">Manganese</keyword>
<keyword evidence="12" id="KW-1185">Reference proteome</keyword>
<dbReference type="PANTHER" id="PTHR13832">
    <property type="entry name" value="PROTEIN PHOSPHATASE 2C"/>
    <property type="match status" value="1"/>
</dbReference>
<evidence type="ECO:0000256" key="8">
    <source>
        <dbReference type="ARBA" id="ARBA00023211"/>
    </source>
</evidence>
<evidence type="ECO:0000256" key="7">
    <source>
        <dbReference type="ARBA" id="ARBA00022912"/>
    </source>
</evidence>
<dbReference type="Pfam" id="PF00481">
    <property type="entry name" value="PP2C"/>
    <property type="match status" value="1"/>
</dbReference>